<dbReference type="AlphaFoldDB" id="A0A7S4CEL6"/>
<accession>A0A7S4CEL6</accession>
<reference evidence="1" key="1">
    <citation type="submission" date="2021-01" db="EMBL/GenBank/DDBJ databases">
        <authorList>
            <person name="Corre E."/>
            <person name="Pelletier E."/>
            <person name="Niang G."/>
            <person name="Scheremetjew M."/>
            <person name="Finn R."/>
            <person name="Kale V."/>
            <person name="Holt S."/>
            <person name="Cochrane G."/>
            <person name="Meng A."/>
            <person name="Brown T."/>
            <person name="Cohen L."/>
        </authorList>
    </citation>
    <scope>NUCLEOTIDE SEQUENCE</scope>
    <source>
        <strain evidence="1">CCMP1594</strain>
    </source>
</reference>
<name>A0A7S4CEL6_9EUGL</name>
<organism evidence="1">
    <name type="scientific">Eutreptiella gymnastica</name>
    <dbReference type="NCBI Taxonomy" id="73025"/>
    <lineage>
        <taxon>Eukaryota</taxon>
        <taxon>Discoba</taxon>
        <taxon>Euglenozoa</taxon>
        <taxon>Euglenida</taxon>
        <taxon>Spirocuta</taxon>
        <taxon>Euglenophyceae</taxon>
        <taxon>Eutreptiales</taxon>
        <taxon>Eutreptiaceae</taxon>
        <taxon>Eutreptiella</taxon>
    </lineage>
</organism>
<protein>
    <submittedName>
        <fullName evidence="1">Uncharacterized protein</fullName>
    </submittedName>
</protein>
<sequence>MFQCPAAGLDLLPPHRDRACLKSDEVVWTLTAEPQIGCGETSHHTEVLMEDYDPQGVRCPGEGQHLLRLDKVDEGWNPRTTATHDTTGQPCCHRLALMLTP</sequence>
<evidence type="ECO:0000313" key="1">
    <source>
        <dbReference type="EMBL" id="CAE0794243.1"/>
    </source>
</evidence>
<dbReference type="EMBL" id="HBJA01016652">
    <property type="protein sequence ID" value="CAE0794243.1"/>
    <property type="molecule type" value="Transcribed_RNA"/>
</dbReference>
<proteinExistence type="predicted"/>
<gene>
    <name evidence="1" type="ORF">EGYM00163_LOCUS5361</name>
</gene>